<sequence>METASTVGDLAPALGSEALRQRLEGRRPAVFLDYDGVLTPIVPRPEDAVWSDSMRRTVISLAERCSVCIVTGRDRQVVQQLMGVDSLTVAGSHGFDIWSPGQGQVVHEALTDFTDLIAETTATLRERLRGLEGVTIEAKHASVAVHYRQATPETRTRVDEVIDDLRDRNRDRLTLVPGKMVYEFTPAIDWNKGKAVLHLIDVLGLTSDDIVPLYLGDDITDESAFRALRGKGIGILVGRPDDPEMAGRTTAAEFVLGSVDDVERFLSNLAR</sequence>
<dbReference type="EMBL" id="LS483468">
    <property type="protein sequence ID" value="SQI28710.1"/>
    <property type="molecule type" value="Genomic_DNA"/>
</dbReference>
<evidence type="ECO:0000313" key="7">
    <source>
        <dbReference type="EMBL" id="SQI28710.1"/>
    </source>
</evidence>
<dbReference type="GO" id="GO:0046872">
    <property type="term" value="F:metal ion binding"/>
    <property type="evidence" value="ECO:0007669"/>
    <property type="project" value="UniProtKB-KW"/>
</dbReference>
<dbReference type="InterPro" id="IPR036412">
    <property type="entry name" value="HAD-like_sf"/>
</dbReference>
<dbReference type="AlphaFoldDB" id="A0A2X4U7M0"/>
<comment type="pathway">
    <text evidence="2 6">Glycan biosynthesis; trehalose biosynthesis.</text>
</comment>
<evidence type="ECO:0000256" key="6">
    <source>
        <dbReference type="RuleBase" id="RU361117"/>
    </source>
</evidence>
<dbReference type="UniPathway" id="UPA00299"/>
<dbReference type="RefSeq" id="WP_072698796.1">
    <property type="nucleotide sequence ID" value="NZ_JAFBBL010000001.1"/>
</dbReference>
<evidence type="ECO:0000256" key="5">
    <source>
        <dbReference type="ARBA" id="ARBA00024179"/>
    </source>
</evidence>
<proteinExistence type="inferred from homology"/>
<comment type="function">
    <text evidence="5 6">Removes the phosphate from trehalose 6-phosphate to produce free trehalose.</text>
</comment>
<keyword evidence="6" id="KW-0479">Metal-binding</keyword>
<gene>
    <name evidence="7" type="primary">otsB</name>
    <name evidence="7" type="ORF">NCTC10994_00461</name>
</gene>
<evidence type="ECO:0000313" key="8">
    <source>
        <dbReference type="Proteomes" id="UP000249091"/>
    </source>
</evidence>
<comment type="cofactor">
    <cofactor evidence="6">
        <name>Mg(2+)</name>
        <dbReference type="ChEBI" id="CHEBI:18420"/>
    </cofactor>
</comment>
<dbReference type="InterPro" id="IPR006379">
    <property type="entry name" value="HAD-SF_hydro_IIB"/>
</dbReference>
<dbReference type="SUPFAM" id="SSF56784">
    <property type="entry name" value="HAD-like"/>
    <property type="match status" value="1"/>
</dbReference>
<organism evidence="7 8">
    <name type="scientific">Rhodococcus coprophilus</name>
    <dbReference type="NCBI Taxonomy" id="38310"/>
    <lineage>
        <taxon>Bacteria</taxon>
        <taxon>Bacillati</taxon>
        <taxon>Actinomycetota</taxon>
        <taxon>Actinomycetes</taxon>
        <taxon>Mycobacteriales</taxon>
        <taxon>Nocardiaceae</taxon>
        <taxon>Rhodococcus</taxon>
    </lineage>
</organism>
<dbReference type="STRING" id="1219011.GCA_001895045_00181"/>
<evidence type="ECO:0000256" key="1">
    <source>
        <dbReference type="ARBA" id="ARBA00000500"/>
    </source>
</evidence>
<protein>
    <recommendedName>
        <fullName evidence="6">Trehalose 6-phosphate phosphatase</fullName>
        <ecNumber evidence="6">3.1.3.12</ecNumber>
    </recommendedName>
</protein>
<evidence type="ECO:0000256" key="3">
    <source>
        <dbReference type="ARBA" id="ARBA00008770"/>
    </source>
</evidence>
<evidence type="ECO:0000256" key="2">
    <source>
        <dbReference type="ARBA" id="ARBA00005199"/>
    </source>
</evidence>
<dbReference type="PANTHER" id="PTHR43768:SF3">
    <property type="entry name" value="TREHALOSE 6-PHOSPHATE PHOSPHATASE"/>
    <property type="match status" value="1"/>
</dbReference>
<dbReference type="GO" id="GO:0004805">
    <property type="term" value="F:trehalose-phosphatase activity"/>
    <property type="evidence" value="ECO:0007669"/>
    <property type="project" value="UniProtKB-EC"/>
</dbReference>
<keyword evidence="8" id="KW-1185">Reference proteome</keyword>
<dbReference type="NCBIfam" id="TIGR01484">
    <property type="entry name" value="HAD-SF-IIB"/>
    <property type="match status" value="1"/>
</dbReference>
<dbReference type="Pfam" id="PF02358">
    <property type="entry name" value="Trehalose_PPase"/>
    <property type="match status" value="1"/>
</dbReference>
<dbReference type="NCBIfam" id="TIGR00685">
    <property type="entry name" value="T6PP"/>
    <property type="match status" value="1"/>
</dbReference>
<dbReference type="KEGG" id="rcr:NCTC10994_00461"/>
<dbReference type="GO" id="GO:0005992">
    <property type="term" value="P:trehalose biosynthetic process"/>
    <property type="evidence" value="ECO:0007669"/>
    <property type="project" value="UniProtKB-UniPathway"/>
</dbReference>
<dbReference type="Gene3D" id="3.40.50.1000">
    <property type="entry name" value="HAD superfamily/HAD-like"/>
    <property type="match status" value="1"/>
</dbReference>
<dbReference type="InterPro" id="IPR003337">
    <property type="entry name" value="Trehalose_PPase"/>
</dbReference>
<reference evidence="7 8" key="1">
    <citation type="submission" date="2018-06" db="EMBL/GenBank/DDBJ databases">
        <authorList>
            <consortium name="Pathogen Informatics"/>
            <person name="Doyle S."/>
        </authorList>
    </citation>
    <scope>NUCLEOTIDE SEQUENCE [LARGE SCALE GENOMIC DNA]</scope>
    <source>
        <strain evidence="7 8">NCTC10994</strain>
    </source>
</reference>
<dbReference type="Proteomes" id="UP000249091">
    <property type="component" value="Chromosome 1"/>
</dbReference>
<comment type="catalytic activity">
    <reaction evidence="1 6">
        <text>alpha,alpha-trehalose 6-phosphate + H2O = alpha,alpha-trehalose + phosphate</text>
        <dbReference type="Rhea" id="RHEA:23420"/>
        <dbReference type="ChEBI" id="CHEBI:15377"/>
        <dbReference type="ChEBI" id="CHEBI:16551"/>
        <dbReference type="ChEBI" id="CHEBI:43474"/>
        <dbReference type="ChEBI" id="CHEBI:58429"/>
        <dbReference type="EC" id="3.1.3.12"/>
    </reaction>
</comment>
<dbReference type="EC" id="3.1.3.12" evidence="6"/>
<evidence type="ECO:0000256" key="4">
    <source>
        <dbReference type="ARBA" id="ARBA00022801"/>
    </source>
</evidence>
<dbReference type="InterPro" id="IPR023214">
    <property type="entry name" value="HAD_sf"/>
</dbReference>
<comment type="similarity">
    <text evidence="3 6">Belongs to the trehalose phosphatase family.</text>
</comment>
<keyword evidence="6" id="KW-0460">Magnesium</keyword>
<keyword evidence="4 6" id="KW-0378">Hydrolase</keyword>
<accession>A0A2X4U7M0</accession>
<dbReference type="PANTHER" id="PTHR43768">
    <property type="entry name" value="TREHALOSE 6-PHOSPHATE PHOSPHATASE"/>
    <property type="match status" value="1"/>
</dbReference>
<dbReference type="InterPro" id="IPR044651">
    <property type="entry name" value="OTSB-like"/>
</dbReference>
<name>A0A2X4U7M0_9NOCA</name>
<dbReference type="Gene3D" id="3.30.70.1020">
    <property type="entry name" value="Trehalose-6-phosphate phosphatase related protein, domain 2"/>
    <property type="match status" value="1"/>
</dbReference>